<dbReference type="AlphaFoldDB" id="A0AAV0V946"/>
<gene>
    <name evidence="1" type="ORF">PDE001_LOCUS10759</name>
</gene>
<sequence length="117" mass="13960">MLDTTSYGSKPLHHDAETFQVAEELIMLSSRASLSNMMTITKKSSPSNISGYFEHDIINSRCNISHLELLKEHRVHFRRVRRRWNVEQRTKKQQYLARFHVQGIPLMQHLETFNHWR</sequence>
<reference evidence="1" key="1">
    <citation type="submission" date="2022-12" db="EMBL/GenBank/DDBJ databases">
        <authorList>
            <person name="Webb A."/>
        </authorList>
    </citation>
    <scope>NUCLEOTIDE SEQUENCE</scope>
    <source>
        <strain evidence="1">Pd1</strain>
    </source>
</reference>
<dbReference type="Proteomes" id="UP001162029">
    <property type="component" value="Unassembled WGS sequence"/>
</dbReference>
<organism evidence="1 2">
    <name type="scientific">Peronospora destructor</name>
    <dbReference type="NCBI Taxonomy" id="86335"/>
    <lineage>
        <taxon>Eukaryota</taxon>
        <taxon>Sar</taxon>
        <taxon>Stramenopiles</taxon>
        <taxon>Oomycota</taxon>
        <taxon>Peronosporomycetes</taxon>
        <taxon>Peronosporales</taxon>
        <taxon>Peronosporaceae</taxon>
        <taxon>Peronospora</taxon>
    </lineage>
</organism>
<accession>A0AAV0V946</accession>
<comment type="caution">
    <text evidence="1">The sequence shown here is derived from an EMBL/GenBank/DDBJ whole genome shotgun (WGS) entry which is preliminary data.</text>
</comment>
<evidence type="ECO:0000313" key="2">
    <source>
        <dbReference type="Proteomes" id="UP001162029"/>
    </source>
</evidence>
<evidence type="ECO:0000313" key="1">
    <source>
        <dbReference type="EMBL" id="CAI5745711.1"/>
    </source>
</evidence>
<dbReference type="EMBL" id="CANTFM010002309">
    <property type="protein sequence ID" value="CAI5745711.1"/>
    <property type="molecule type" value="Genomic_DNA"/>
</dbReference>
<name>A0AAV0V946_9STRA</name>
<protein>
    <submittedName>
        <fullName evidence="1">Uncharacterized protein</fullName>
    </submittedName>
</protein>
<proteinExistence type="predicted"/>
<keyword evidence="2" id="KW-1185">Reference proteome</keyword>